<dbReference type="PANTHER" id="PTHR30529">
    <property type="entry name" value="CYTOCHROME B561"/>
    <property type="match status" value="1"/>
</dbReference>
<dbReference type="EMBL" id="JAADJU010000001">
    <property type="protein sequence ID" value="NMP25784.1"/>
    <property type="molecule type" value="Genomic_DNA"/>
</dbReference>
<feature type="domain" description="Cytochrome b561 bacterial/Ni-hydrogenase" evidence="14">
    <location>
        <begin position="12"/>
        <end position="188"/>
    </location>
</feature>
<dbReference type="GO" id="GO:0009055">
    <property type="term" value="F:electron transfer activity"/>
    <property type="evidence" value="ECO:0007669"/>
    <property type="project" value="InterPro"/>
</dbReference>
<keyword evidence="10" id="KW-0408">Iron</keyword>
<gene>
    <name evidence="15" type="ORF">GW590_02685</name>
</gene>
<feature type="transmembrane region" description="Helical" evidence="13">
    <location>
        <begin position="53"/>
        <end position="75"/>
    </location>
</feature>
<evidence type="ECO:0000313" key="16">
    <source>
        <dbReference type="Proteomes" id="UP000585363"/>
    </source>
</evidence>
<keyword evidence="5" id="KW-0349">Heme</keyword>
<dbReference type="SUPFAM" id="SSF81342">
    <property type="entry name" value="Transmembrane di-heme cytochromes"/>
    <property type="match status" value="1"/>
</dbReference>
<evidence type="ECO:0000256" key="6">
    <source>
        <dbReference type="ARBA" id="ARBA00022692"/>
    </source>
</evidence>
<dbReference type="GO" id="GO:0022904">
    <property type="term" value="P:respiratory electron transport chain"/>
    <property type="evidence" value="ECO:0007669"/>
    <property type="project" value="InterPro"/>
</dbReference>
<comment type="caution">
    <text evidence="15">The sequence shown here is derived from an EMBL/GenBank/DDBJ whole genome shotgun (WGS) entry which is preliminary data.</text>
</comment>
<evidence type="ECO:0000256" key="7">
    <source>
        <dbReference type="ARBA" id="ARBA00022723"/>
    </source>
</evidence>
<evidence type="ECO:0000313" key="15">
    <source>
        <dbReference type="EMBL" id="NMP25784.1"/>
    </source>
</evidence>
<keyword evidence="7" id="KW-0479">Metal-binding</keyword>
<keyword evidence="4" id="KW-1003">Cell membrane</keyword>
<reference evidence="15 16" key="1">
    <citation type="submission" date="2020-01" db="EMBL/GenBank/DDBJ databases">
        <authorList>
            <person name="Lee S.D."/>
        </authorList>
    </citation>
    <scope>NUCLEOTIDE SEQUENCE [LARGE SCALE GENOMIC DNA]</scope>
    <source>
        <strain evidence="15 16">SAP-1</strain>
    </source>
</reference>
<keyword evidence="6 13" id="KW-0812">Transmembrane</keyword>
<evidence type="ECO:0000256" key="5">
    <source>
        <dbReference type="ARBA" id="ARBA00022617"/>
    </source>
</evidence>
<evidence type="ECO:0000256" key="11">
    <source>
        <dbReference type="ARBA" id="ARBA00023136"/>
    </source>
</evidence>
<proteinExistence type="inferred from homology"/>
<keyword evidence="3" id="KW-0813">Transport</keyword>
<evidence type="ECO:0000256" key="8">
    <source>
        <dbReference type="ARBA" id="ARBA00022982"/>
    </source>
</evidence>
<keyword evidence="11 13" id="KW-0472">Membrane</keyword>
<keyword evidence="16" id="KW-1185">Reference proteome</keyword>
<evidence type="ECO:0000256" key="4">
    <source>
        <dbReference type="ARBA" id="ARBA00022475"/>
    </source>
</evidence>
<feature type="transmembrane region" description="Helical" evidence="13">
    <location>
        <begin position="95"/>
        <end position="118"/>
    </location>
</feature>
<dbReference type="RefSeq" id="WP_169401461.1">
    <property type="nucleotide sequence ID" value="NZ_JAADJU010000001.1"/>
</dbReference>
<evidence type="ECO:0000256" key="2">
    <source>
        <dbReference type="ARBA" id="ARBA00004651"/>
    </source>
</evidence>
<dbReference type="InterPro" id="IPR052168">
    <property type="entry name" value="Cytochrome_b561_oxidase"/>
</dbReference>
<feature type="transmembrane region" description="Helical" evidence="13">
    <location>
        <begin position="20"/>
        <end position="41"/>
    </location>
</feature>
<dbReference type="Pfam" id="PF01292">
    <property type="entry name" value="Ni_hydr_CYTB"/>
    <property type="match status" value="1"/>
</dbReference>
<reference evidence="15 16" key="2">
    <citation type="submission" date="2020-06" db="EMBL/GenBank/DDBJ databases">
        <title>Polyphasic characterization of a Rahnella strain isolated from tree sap.</title>
        <authorList>
            <person name="Kim I.S."/>
        </authorList>
    </citation>
    <scope>NUCLEOTIDE SEQUENCE [LARGE SCALE GENOMIC DNA]</scope>
    <source>
        <strain evidence="15 16">SAP-1</strain>
    </source>
</reference>
<organism evidence="15 16">
    <name type="scientific">Rouxiella aceris</name>
    <dbReference type="NCBI Taxonomy" id="2703884"/>
    <lineage>
        <taxon>Bacteria</taxon>
        <taxon>Pseudomonadati</taxon>
        <taxon>Pseudomonadota</taxon>
        <taxon>Gammaproteobacteria</taxon>
        <taxon>Enterobacterales</taxon>
        <taxon>Yersiniaceae</taxon>
        <taxon>Rouxiella</taxon>
    </lineage>
</organism>
<accession>A0A848MHF7</accession>
<sequence>MTATTQPVIRQRYDTFTLALHWITAASVIFLFASAHFWVLLEPGTPLRKGLQAIHISCGILLALVMIVRLLWRLLSQHSARFSMPPVEGARSAKLLAHGMHVALYLLLFAQIVLGFLFRWSQQEPFQFFGLFELSGWVTIASTLRHTLAVWHGNVAWALIILASAHAIAALCHHYLLRDSVLRRMLPGRAFR</sequence>
<dbReference type="InterPro" id="IPR016174">
    <property type="entry name" value="Di-haem_cyt_TM"/>
</dbReference>
<name>A0A848MHF7_9GAMM</name>
<evidence type="ECO:0000259" key="14">
    <source>
        <dbReference type="Pfam" id="PF01292"/>
    </source>
</evidence>
<evidence type="ECO:0000256" key="13">
    <source>
        <dbReference type="SAM" id="Phobius"/>
    </source>
</evidence>
<dbReference type="Gene3D" id="1.20.950.20">
    <property type="entry name" value="Transmembrane di-heme cytochromes, Chain C"/>
    <property type="match status" value="1"/>
</dbReference>
<evidence type="ECO:0000256" key="3">
    <source>
        <dbReference type="ARBA" id="ARBA00022448"/>
    </source>
</evidence>
<evidence type="ECO:0000256" key="9">
    <source>
        <dbReference type="ARBA" id="ARBA00022989"/>
    </source>
</evidence>
<keyword evidence="8" id="KW-0249">Electron transport</keyword>
<dbReference type="GO" id="GO:0046872">
    <property type="term" value="F:metal ion binding"/>
    <property type="evidence" value="ECO:0007669"/>
    <property type="project" value="UniProtKB-KW"/>
</dbReference>
<dbReference type="InterPro" id="IPR011577">
    <property type="entry name" value="Cyt_b561_bac/Ni-Hgenase"/>
</dbReference>
<dbReference type="AlphaFoldDB" id="A0A848MHF7"/>
<evidence type="ECO:0000256" key="12">
    <source>
        <dbReference type="ARBA" id="ARBA00037975"/>
    </source>
</evidence>
<evidence type="ECO:0000256" key="10">
    <source>
        <dbReference type="ARBA" id="ARBA00023004"/>
    </source>
</evidence>
<evidence type="ECO:0000256" key="1">
    <source>
        <dbReference type="ARBA" id="ARBA00001970"/>
    </source>
</evidence>
<comment type="subcellular location">
    <subcellularLocation>
        <location evidence="2">Cell membrane</location>
        <topology evidence="2">Multi-pass membrane protein</topology>
    </subcellularLocation>
</comment>
<dbReference type="GO" id="GO:0020037">
    <property type="term" value="F:heme binding"/>
    <property type="evidence" value="ECO:0007669"/>
    <property type="project" value="TreeGrafter"/>
</dbReference>
<keyword evidence="9 13" id="KW-1133">Transmembrane helix</keyword>
<comment type="cofactor">
    <cofactor evidence="1">
        <name>heme b</name>
        <dbReference type="ChEBI" id="CHEBI:60344"/>
    </cofactor>
</comment>
<protein>
    <submittedName>
        <fullName evidence="15">Cytochrome b</fullName>
    </submittedName>
</protein>
<dbReference type="GO" id="GO:0005886">
    <property type="term" value="C:plasma membrane"/>
    <property type="evidence" value="ECO:0007669"/>
    <property type="project" value="UniProtKB-SubCell"/>
</dbReference>
<comment type="similarity">
    <text evidence="12">Belongs to the cytochrome b561 family.</text>
</comment>
<dbReference type="Proteomes" id="UP000585363">
    <property type="component" value="Unassembled WGS sequence"/>
</dbReference>
<feature type="transmembrane region" description="Helical" evidence="13">
    <location>
        <begin position="156"/>
        <end position="177"/>
    </location>
</feature>
<dbReference type="PANTHER" id="PTHR30529:SF1">
    <property type="entry name" value="CYTOCHROME B561 HOMOLOG 2"/>
    <property type="match status" value="1"/>
</dbReference>